<sequence>MSVFVDDVRIPYRRMLMCHMWADTEAELLDMADKIGVPRKWIQTPPKASWVHFDICVSKRSLAVKAGAIQTDKYGPVEFTTIRRLNALKASDDADKAKVQDRIKRHEDKLATIKEIRESKLRGQQASLF</sequence>
<protein>
    <recommendedName>
        <fullName evidence="1">DUF4031 domain-containing protein</fullName>
    </recommendedName>
</protein>
<evidence type="ECO:0000313" key="2">
    <source>
        <dbReference type="EMBL" id="GBQ85124.1"/>
    </source>
</evidence>
<feature type="domain" description="DUF4031" evidence="1">
    <location>
        <begin position="3"/>
        <end position="78"/>
    </location>
</feature>
<evidence type="ECO:0000259" key="1">
    <source>
        <dbReference type="Pfam" id="PF13223"/>
    </source>
</evidence>
<dbReference type="Proteomes" id="UP001065047">
    <property type="component" value="Unassembled WGS sequence"/>
</dbReference>
<gene>
    <name evidence="2" type="ORF">AA14337_2999</name>
</gene>
<proteinExistence type="predicted"/>
<reference evidence="2" key="1">
    <citation type="submission" date="2013-04" db="EMBL/GenBank/DDBJ databases">
        <title>The genome sequencing project of 58 acetic acid bacteria.</title>
        <authorList>
            <person name="Okamoto-Kainuma A."/>
            <person name="Ishikawa M."/>
            <person name="Umino S."/>
            <person name="Koizumi Y."/>
            <person name="Shiwa Y."/>
            <person name="Yoshikawa H."/>
            <person name="Matsutani M."/>
            <person name="Matsushita K."/>
        </authorList>
    </citation>
    <scope>NUCLEOTIDE SEQUENCE</scope>
    <source>
        <strain evidence="2">DSM 14337</strain>
    </source>
</reference>
<evidence type="ECO:0000313" key="3">
    <source>
        <dbReference type="Proteomes" id="UP001065047"/>
    </source>
</evidence>
<dbReference type="EMBL" id="BAPF01000050">
    <property type="protein sequence ID" value="GBQ85124.1"/>
    <property type="molecule type" value="Genomic_DNA"/>
</dbReference>
<keyword evidence="3" id="KW-1185">Reference proteome</keyword>
<accession>A0ABQ0PZ32</accession>
<dbReference type="InterPro" id="IPR025109">
    <property type="entry name" value="DUF4031"/>
</dbReference>
<dbReference type="GeneID" id="29556883"/>
<name>A0ABQ0PZ32_9PROT</name>
<dbReference type="Pfam" id="PF13223">
    <property type="entry name" value="DUF4031"/>
    <property type="match status" value="1"/>
</dbReference>
<dbReference type="RefSeq" id="WP_082781729.1">
    <property type="nucleotide sequence ID" value="NZ_BAPF01000050.1"/>
</dbReference>
<organism evidence="2 3">
    <name type="scientific">Acetobacter malorum DSM 14337</name>
    <dbReference type="NCBI Taxonomy" id="1307910"/>
    <lineage>
        <taxon>Bacteria</taxon>
        <taxon>Pseudomonadati</taxon>
        <taxon>Pseudomonadota</taxon>
        <taxon>Alphaproteobacteria</taxon>
        <taxon>Acetobacterales</taxon>
        <taxon>Acetobacteraceae</taxon>
        <taxon>Acetobacter</taxon>
    </lineage>
</organism>
<comment type="caution">
    <text evidence="2">The sequence shown here is derived from an EMBL/GenBank/DDBJ whole genome shotgun (WGS) entry which is preliminary data.</text>
</comment>